<organism evidence="1 2">
    <name type="scientific">Dyadobacter soli</name>
    <dbReference type="NCBI Taxonomy" id="659014"/>
    <lineage>
        <taxon>Bacteria</taxon>
        <taxon>Pseudomonadati</taxon>
        <taxon>Bacteroidota</taxon>
        <taxon>Cytophagia</taxon>
        <taxon>Cytophagales</taxon>
        <taxon>Spirosomataceae</taxon>
        <taxon>Dyadobacter</taxon>
    </lineage>
</organism>
<evidence type="ECO:0000313" key="2">
    <source>
        <dbReference type="Proteomes" id="UP000198748"/>
    </source>
</evidence>
<sequence>MIEFGFNSNIFRIKFSHLSISIQSYVIYYMINNELILSLRLKKVSAA</sequence>
<accession>A0A1G7T2J6</accession>
<proteinExistence type="predicted"/>
<reference evidence="2" key="1">
    <citation type="submission" date="2016-10" db="EMBL/GenBank/DDBJ databases">
        <authorList>
            <person name="Varghese N."/>
            <person name="Submissions S."/>
        </authorList>
    </citation>
    <scope>NUCLEOTIDE SEQUENCE [LARGE SCALE GENOMIC DNA]</scope>
    <source>
        <strain evidence="2">DSM 25329</strain>
    </source>
</reference>
<protein>
    <submittedName>
        <fullName evidence="1">Uncharacterized protein</fullName>
    </submittedName>
</protein>
<dbReference type="EMBL" id="FNAN01000017">
    <property type="protein sequence ID" value="SDG29523.1"/>
    <property type="molecule type" value="Genomic_DNA"/>
</dbReference>
<name>A0A1G7T2J6_9BACT</name>
<gene>
    <name evidence="1" type="ORF">SAMN04487996_11768</name>
</gene>
<dbReference type="Proteomes" id="UP000198748">
    <property type="component" value="Unassembled WGS sequence"/>
</dbReference>
<keyword evidence="2" id="KW-1185">Reference proteome</keyword>
<evidence type="ECO:0000313" key="1">
    <source>
        <dbReference type="EMBL" id="SDG29523.1"/>
    </source>
</evidence>
<dbReference type="AlphaFoldDB" id="A0A1G7T2J6"/>